<feature type="signal peptide" evidence="1">
    <location>
        <begin position="1"/>
        <end position="17"/>
    </location>
</feature>
<evidence type="ECO:0000313" key="2">
    <source>
        <dbReference type="EMBL" id="MCA6065431.1"/>
    </source>
</evidence>
<keyword evidence="3" id="KW-1185">Reference proteome</keyword>
<proteinExistence type="predicted"/>
<keyword evidence="1" id="KW-0732">Signal</keyword>
<feature type="chain" id="PRO_5046230053" evidence="1">
    <location>
        <begin position="18"/>
        <end position="87"/>
    </location>
</feature>
<accession>A0ABS7ZYA2</accession>
<protein>
    <submittedName>
        <fullName evidence="2">Uncharacterized protein</fullName>
    </submittedName>
</protein>
<name>A0ABS7ZYA2_9GAMM</name>
<evidence type="ECO:0000313" key="3">
    <source>
        <dbReference type="Proteomes" id="UP000714380"/>
    </source>
</evidence>
<gene>
    <name evidence="2" type="ORF">I9W95_17675</name>
</gene>
<comment type="caution">
    <text evidence="2">The sequence shown here is derived from an EMBL/GenBank/DDBJ whole genome shotgun (WGS) entry which is preliminary data.</text>
</comment>
<evidence type="ECO:0000256" key="1">
    <source>
        <dbReference type="SAM" id="SignalP"/>
    </source>
</evidence>
<dbReference type="Proteomes" id="UP000714380">
    <property type="component" value="Unassembled WGS sequence"/>
</dbReference>
<sequence>MKILFLFFALSSAYAQAYDDECSRYIDVYISSTDEAHVKLGSTEEDRASFRVTLQEIAKARKTMPDCEVKARLYDITVNGWKVSNSK</sequence>
<reference evidence="2 3" key="1">
    <citation type="submission" date="2020-12" db="EMBL/GenBank/DDBJ databases">
        <title>Novel Thalassolituus-related marine hydrocarbonoclastic bacteria mediated algae-derived hydrocarbons mineralization in twilight zone of the northern South China Sea.</title>
        <authorList>
            <person name="Dong C."/>
        </authorList>
    </citation>
    <scope>NUCLEOTIDE SEQUENCE [LARGE SCALE GENOMIC DNA]</scope>
    <source>
        <strain evidence="2 3">IMCC1826</strain>
    </source>
</reference>
<organism evidence="2 3">
    <name type="scientific">Thalassolituus marinus</name>
    <dbReference type="NCBI Taxonomy" id="671053"/>
    <lineage>
        <taxon>Bacteria</taxon>
        <taxon>Pseudomonadati</taxon>
        <taxon>Pseudomonadota</taxon>
        <taxon>Gammaproteobacteria</taxon>
        <taxon>Oceanospirillales</taxon>
        <taxon>Oceanospirillaceae</taxon>
        <taxon>Thalassolituus</taxon>
    </lineage>
</organism>
<dbReference type="EMBL" id="JAEDAH010000105">
    <property type="protein sequence ID" value="MCA6065431.1"/>
    <property type="molecule type" value="Genomic_DNA"/>
</dbReference>
<dbReference type="RefSeq" id="WP_225677359.1">
    <property type="nucleotide sequence ID" value="NZ_JAEDAH010000105.1"/>
</dbReference>